<evidence type="ECO:0000313" key="2">
    <source>
        <dbReference type="EMBL" id="QMV43929.1"/>
    </source>
</evidence>
<evidence type="ECO:0000256" key="1">
    <source>
        <dbReference type="SAM" id="MobiDB-lite"/>
    </source>
</evidence>
<proteinExistence type="predicted"/>
<sequence>MPKAIKVRKEEEGATRGRSPSREDVEQEEQSEESEQSPDKASIIQKLKAQGAVRVFPGMDAGSEAEAPGKVPEAAVEAPKEPEAPASAPIASGPSSESESSASESEESGGISKEFHERVQKETDAANNPNWYDLPQHIENARYGKWDLSQSRERSGNRRQDVNLEEDVRTNKIENRMMPGKFDVKQKVKNAVNDAVQNPGQTAAGMIPIVGKGIQQKMAEKFDVKERDLLKGISATTTNEAIKTSTASQAQAVGTKITAGRIKAGIGTVTGIAGNIVPGAGQVAGAVGSAAGMIGDIATSSQQTQVKKARAREEARKAMGKKEFAGYENIDEFIGLEKQRHALVAAGKGKEGAGAPIVDSDDQVKRLTAHARGETEHHKYYKQRAKEVEKERAEAAKPKSEGEGVMSRIKKFFGR</sequence>
<dbReference type="AlphaFoldDB" id="A0A7G5C3Z5"/>
<feature type="compositionally biased region" description="Basic and acidic residues" evidence="1">
    <location>
        <begin position="7"/>
        <end position="24"/>
    </location>
</feature>
<feature type="region of interest" description="Disordered" evidence="1">
    <location>
        <begin position="388"/>
        <end position="408"/>
    </location>
</feature>
<dbReference type="Proteomes" id="UP000515679">
    <property type="component" value="Chromosome"/>
</dbReference>
<feature type="compositionally biased region" description="Acidic residues" evidence="1">
    <location>
        <begin position="25"/>
        <end position="36"/>
    </location>
</feature>
<name>A0A7G5C3Z5_9BACL</name>
<dbReference type="EMBL" id="CP041969">
    <property type="protein sequence ID" value="QMV43929.1"/>
    <property type="molecule type" value="Genomic_DNA"/>
</dbReference>
<keyword evidence="3" id="KW-1185">Reference proteome</keyword>
<accession>A0A7G5C3Z5</accession>
<feature type="compositionally biased region" description="Low complexity" evidence="1">
    <location>
        <begin position="84"/>
        <end position="112"/>
    </location>
</feature>
<gene>
    <name evidence="2" type="ORF">FPL14_24205</name>
</gene>
<feature type="compositionally biased region" description="Basic and acidic residues" evidence="1">
    <location>
        <begin position="388"/>
        <end position="402"/>
    </location>
</feature>
<organism evidence="2 3">
    <name type="scientific">Cohnella cholangitidis</name>
    <dbReference type="NCBI Taxonomy" id="2598458"/>
    <lineage>
        <taxon>Bacteria</taxon>
        <taxon>Bacillati</taxon>
        <taxon>Bacillota</taxon>
        <taxon>Bacilli</taxon>
        <taxon>Bacillales</taxon>
        <taxon>Paenibacillaceae</taxon>
        <taxon>Cohnella</taxon>
    </lineage>
</organism>
<protein>
    <submittedName>
        <fullName evidence="2">Uncharacterized protein</fullName>
    </submittedName>
</protein>
<evidence type="ECO:0000313" key="3">
    <source>
        <dbReference type="Proteomes" id="UP000515679"/>
    </source>
</evidence>
<feature type="region of interest" description="Disordered" evidence="1">
    <location>
        <begin position="1"/>
        <end position="112"/>
    </location>
</feature>
<dbReference type="KEGG" id="cchl:FPL14_24205"/>
<reference evidence="2 3" key="1">
    <citation type="submission" date="2019-07" db="EMBL/GenBank/DDBJ databases">
        <authorList>
            <person name="Kim J.K."/>
            <person name="Cheong H.-M."/>
            <person name="Choi Y."/>
            <person name="Hwang K.J."/>
            <person name="Lee S."/>
            <person name="Choi C."/>
        </authorList>
    </citation>
    <scope>NUCLEOTIDE SEQUENCE [LARGE SCALE GENOMIC DNA]</scope>
    <source>
        <strain evidence="2 3">KS 22</strain>
    </source>
</reference>
<dbReference type="RefSeq" id="WP_182300164.1">
    <property type="nucleotide sequence ID" value="NZ_CP041969.1"/>
</dbReference>